<protein>
    <recommendedName>
        <fullName evidence="9">FUN14 domain-containing protein</fullName>
    </recommendedName>
</protein>
<comment type="caution">
    <text evidence="7">The sequence shown here is derived from an EMBL/GenBank/DDBJ whole genome shotgun (WGS) entry which is preliminary data.</text>
</comment>
<reference evidence="7 8" key="1">
    <citation type="journal article" date="2016" name="Nat. Commun.">
        <title>Extremotolerant tardigrade genome and improved radiotolerance of human cultured cells by tardigrade-unique protein.</title>
        <authorList>
            <person name="Hashimoto T."/>
            <person name="Horikawa D.D."/>
            <person name="Saito Y."/>
            <person name="Kuwahara H."/>
            <person name="Kozuka-Hata H."/>
            <person name="Shin-I T."/>
            <person name="Minakuchi Y."/>
            <person name="Ohishi K."/>
            <person name="Motoyama A."/>
            <person name="Aizu T."/>
            <person name="Enomoto A."/>
            <person name="Kondo K."/>
            <person name="Tanaka S."/>
            <person name="Hara Y."/>
            <person name="Koshikawa S."/>
            <person name="Sagara H."/>
            <person name="Miura T."/>
            <person name="Yokobori S."/>
            <person name="Miyagawa K."/>
            <person name="Suzuki Y."/>
            <person name="Kubo T."/>
            <person name="Oyama M."/>
            <person name="Kohara Y."/>
            <person name="Fujiyama A."/>
            <person name="Arakawa K."/>
            <person name="Katayama T."/>
            <person name="Toyoda A."/>
            <person name="Kunieda T."/>
        </authorList>
    </citation>
    <scope>NUCLEOTIDE SEQUENCE [LARGE SCALE GENOMIC DNA]</scope>
    <source>
        <strain evidence="7 8">YOKOZUNA-1</strain>
    </source>
</reference>
<gene>
    <name evidence="7" type="primary">RvY_03372-1</name>
    <name evidence="7" type="synonym">RvY_03372.1</name>
    <name evidence="7" type="ORF">RvY_03372</name>
</gene>
<evidence type="ECO:0000256" key="4">
    <source>
        <dbReference type="ARBA" id="ARBA00022989"/>
    </source>
</evidence>
<keyword evidence="5" id="KW-0472">Membrane</keyword>
<dbReference type="PANTHER" id="PTHR21346">
    <property type="entry name" value="FUN14 DOMAIN CONTAINING"/>
    <property type="match status" value="1"/>
</dbReference>
<dbReference type="PANTHER" id="PTHR21346:SF0">
    <property type="entry name" value="RE45833P"/>
    <property type="match status" value="1"/>
</dbReference>
<keyword evidence="4" id="KW-1133">Transmembrane helix</keyword>
<evidence type="ECO:0000313" key="8">
    <source>
        <dbReference type="Proteomes" id="UP000186922"/>
    </source>
</evidence>
<dbReference type="AlphaFoldDB" id="A0A1D1UTK7"/>
<dbReference type="GO" id="GO:0000422">
    <property type="term" value="P:autophagy of mitochondrion"/>
    <property type="evidence" value="ECO:0007669"/>
    <property type="project" value="TreeGrafter"/>
</dbReference>
<proteinExistence type="inferred from homology"/>
<dbReference type="Pfam" id="PF04930">
    <property type="entry name" value="FUN14"/>
    <property type="match status" value="1"/>
</dbReference>
<dbReference type="Proteomes" id="UP000186922">
    <property type="component" value="Unassembled WGS sequence"/>
</dbReference>
<dbReference type="InterPro" id="IPR007014">
    <property type="entry name" value="FUN14"/>
</dbReference>
<keyword evidence="8" id="KW-1185">Reference proteome</keyword>
<evidence type="ECO:0008006" key="9">
    <source>
        <dbReference type="Google" id="ProtNLM"/>
    </source>
</evidence>
<evidence type="ECO:0000313" key="7">
    <source>
        <dbReference type="EMBL" id="GAU91042.1"/>
    </source>
</evidence>
<evidence type="ECO:0000256" key="6">
    <source>
        <dbReference type="SAM" id="MobiDB-lite"/>
    </source>
</evidence>
<dbReference type="OrthoDB" id="163794at2759"/>
<dbReference type="GO" id="GO:0005741">
    <property type="term" value="C:mitochondrial outer membrane"/>
    <property type="evidence" value="ECO:0007669"/>
    <property type="project" value="UniProtKB-SubCell"/>
</dbReference>
<name>A0A1D1UTK7_RAMVA</name>
<evidence type="ECO:0000256" key="5">
    <source>
        <dbReference type="ARBA" id="ARBA00023136"/>
    </source>
</evidence>
<evidence type="ECO:0000256" key="2">
    <source>
        <dbReference type="ARBA" id="ARBA00009160"/>
    </source>
</evidence>
<evidence type="ECO:0000256" key="1">
    <source>
        <dbReference type="ARBA" id="ARBA00004374"/>
    </source>
</evidence>
<comment type="similarity">
    <text evidence="2">Belongs to the FUN14 family.</text>
</comment>
<sequence>MAEHISDPSTNSLAGSRDGDWPSTSESSYEILQRAADRVASSGALNLPLDPFWDIGNASSIVPSVLDRGLDHLADASHAQQLTAGGISGWLSGFLFNKIGRPVLYFAGGSLIIILFMEHQGYLKVDWHKVGHDAGAGRKVVQKKIHAVQEQISAITTNPAVTPIVRRRNGKPWLDKLKILAVSSPYLSGGFLGGVLLGLAS</sequence>
<comment type="subcellular location">
    <subcellularLocation>
        <location evidence="1">Mitochondrion outer membrane</location>
        <topology evidence="1">Multi-pass membrane protein</topology>
    </subcellularLocation>
</comment>
<organism evidence="7 8">
    <name type="scientific">Ramazzottius varieornatus</name>
    <name type="common">Water bear</name>
    <name type="synonym">Tardigrade</name>
    <dbReference type="NCBI Taxonomy" id="947166"/>
    <lineage>
        <taxon>Eukaryota</taxon>
        <taxon>Metazoa</taxon>
        <taxon>Ecdysozoa</taxon>
        <taxon>Tardigrada</taxon>
        <taxon>Eutardigrada</taxon>
        <taxon>Parachela</taxon>
        <taxon>Hypsibioidea</taxon>
        <taxon>Ramazzottiidae</taxon>
        <taxon>Ramazzottius</taxon>
    </lineage>
</organism>
<dbReference type="EMBL" id="BDGG01000001">
    <property type="protein sequence ID" value="GAU91042.1"/>
    <property type="molecule type" value="Genomic_DNA"/>
</dbReference>
<feature type="region of interest" description="Disordered" evidence="6">
    <location>
        <begin position="1"/>
        <end position="25"/>
    </location>
</feature>
<keyword evidence="3" id="KW-0812">Transmembrane</keyword>
<evidence type="ECO:0000256" key="3">
    <source>
        <dbReference type="ARBA" id="ARBA00022692"/>
    </source>
</evidence>
<dbReference type="STRING" id="947166.A0A1D1UTK7"/>
<accession>A0A1D1UTK7</accession>